<protein>
    <submittedName>
        <fullName evidence="2">ACT domain-containing protein</fullName>
    </submittedName>
</protein>
<dbReference type="InterPro" id="IPR045865">
    <property type="entry name" value="ACT-like_dom_sf"/>
</dbReference>
<dbReference type="EMBL" id="WXWW01000140">
    <property type="protein sequence ID" value="NAW65338.1"/>
    <property type="molecule type" value="Genomic_DNA"/>
</dbReference>
<dbReference type="Proteomes" id="UP000465712">
    <property type="component" value="Unassembled WGS sequence"/>
</dbReference>
<dbReference type="Pfam" id="PF10000">
    <property type="entry name" value="ACT_3"/>
    <property type="match status" value="1"/>
</dbReference>
<accession>A0A7X4WAT7</accession>
<dbReference type="PANTHER" id="PTHR39199:SF1">
    <property type="entry name" value="BLR5128 PROTEIN"/>
    <property type="match status" value="1"/>
</dbReference>
<dbReference type="Gene3D" id="3.30.2130.10">
    <property type="entry name" value="VC0802-like"/>
    <property type="match status" value="1"/>
</dbReference>
<dbReference type="SUPFAM" id="SSF55021">
    <property type="entry name" value="ACT-like"/>
    <property type="match status" value="2"/>
</dbReference>
<dbReference type="PANTHER" id="PTHR39199">
    <property type="entry name" value="BLR5128 PROTEIN"/>
    <property type="match status" value="1"/>
</dbReference>
<evidence type="ECO:0000313" key="2">
    <source>
        <dbReference type="EMBL" id="NAW65338.1"/>
    </source>
</evidence>
<feature type="domain" description="DUF2241" evidence="1">
    <location>
        <begin position="2"/>
        <end position="71"/>
    </location>
</feature>
<organism evidence="2 3">
    <name type="scientific">Photobacterium halotolerans</name>
    <dbReference type="NCBI Taxonomy" id="265726"/>
    <lineage>
        <taxon>Bacteria</taxon>
        <taxon>Pseudomonadati</taxon>
        <taxon>Pseudomonadota</taxon>
        <taxon>Gammaproteobacteria</taxon>
        <taxon>Vibrionales</taxon>
        <taxon>Vibrionaceae</taxon>
        <taxon>Photobacterium</taxon>
    </lineage>
</organism>
<sequence length="132" mass="14386">MSGIMDLKRLLQTMSPVTREEDYVFCTVNGDITEYLQYAPLATFQEQEGLTLVVTAQAAEKAAMKYESTFRCITLTVHSSLEAVGLTAAVSTALAKHGISANVIAAYYHDHVFVPADKADLALQVLTDLTNQ</sequence>
<dbReference type="AlphaFoldDB" id="A0A7X4WAT7"/>
<evidence type="ECO:0000259" key="1">
    <source>
        <dbReference type="Pfam" id="PF10000"/>
    </source>
</evidence>
<dbReference type="InterPro" id="IPR018717">
    <property type="entry name" value="DUF2241"/>
</dbReference>
<gene>
    <name evidence="2" type="ORF">CAG72_08925</name>
</gene>
<evidence type="ECO:0000313" key="3">
    <source>
        <dbReference type="Proteomes" id="UP000465712"/>
    </source>
</evidence>
<proteinExistence type="predicted"/>
<dbReference type="RefSeq" id="WP_161444352.1">
    <property type="nucleotide sequence ID" value="NZ_WXWW01000140.1"/>
</dbReference>
<comment type="caution">
    <text evidence="2">The sequence shown here is derived from an EMBL/GenBank/DDBJ whole genome shotgun (WGS) entry which is preliminary data.</text>
</comment>
<reference evidence="2 3" key="1">
    <citation type="submission" date="2017-05" db="EMBL/GenBank/DDBJ databases">
        <title>High clonality and local adaptation shapes Vibrionaceae linages within an endangered oasis.</title>
        <authorList>
            <person name="Vazquez-Rosas-Landa M."/>
        </authorList>
    </citation>
    <scope>NUCLEOTIDE SEQUENCE [LARGE SCALE GENOMIC DNA]</scope>
    <source>
        <strain evidence="2 3">P46_P4S1P180</strain>
    </source>
</reference>
<name>A0A7X4WAT7_9GAMM</name>